<dbReference type="PANTHER" id="PTHR31061">
    <property type="entry name" value="LD22376P"/>
    <property type="match status" value="1"/>
</dbReference>
<gene>
    <name evidence="3" type="ORF">C3K47_08110</name>
</gene>
<feature type="transmembrane region" description="Helical" evidence="1">
    <location>
        <begin position="92"/>
        <end position="108"/>
    </location>
</feature>
<reference evidence="3 4" key="1">
    <citation type="submission" date="2018-01" db="EMBL/GenBank/DDBJ databases">
        <authorList>
            <person name="Gaut B.S."/>
            <person name="Morton B.R."/>
            <person name="Clegg M.T."/>
            <person name="Duvall M.R."/>
        </authorList>
    </citation>
    <scope>NUCLEOTIDE SEQUENCE [LARGE SCALE GENOMIC DNA]</scope>
    <source>
        <strain evidence="3 4">HR-AV</strain>
    </source>
</reference>
<name>A0A2S5A3W4_9SPHI</name>
<feature type="transmembrane region" description="Helical" evidence="1">
    <location>
        <begin position="294"/>
        <end position="312"/>
    </location>
</feature>
<dbReference type="Pfam" id="PF07786">
    <property type="entry name" value="HGSNAT_cat"/>
    <property type="match status" value="1"/>
</dbReference>
<keyword evidence="1" id="KW-0812">Transmembrane</keyword>
<evidence type="ECO:0000256" key="1">
    <source>
        <dbReference type="SAM" id="Phobius"/>
    </source>
</evidence>
<dbReference type="RefSeq" id="WP_103788622.1">
    <property type="nucleotide sequence ID" value="NZ_PQVF01000005.1"/>
</dbReference>
<feature type="transmembrane region" description="Helical" evidence="1">
    <location>
        <begin position="263"/>
        <end position="282"/>
    </location>
</feature>
<evidence type="ECO:0000259" key="2">
    <source>
        <dbReference type="Pfam" id="PF07786"/>
    </source>
</evidence>
<comment type="caution">
    <text evidence="3">The sequence shown here is derived from an EMBL/GenBank/DDBJ whole genome shotgun (WGS) entry which is preliminary data.</text>
</comment>
<feature type="transmembrane region" description="Helical" evidence="1">
    <location>
        <begin position="141"/>
        <end position="159"/>
    </location>
</feature>
<feature type="transmembrane region" description="Helical" evidence="1">
    <location>
        <begin position="55"/>
        <end position="72"/>
    </location>
</feature>
<feature type="transmembrane region" description="Helical" evidence="1">
    <location>
        <begin position="231"/>
        <end position="251"/>
    </location>
</feature>
<evidence type="ECO:0000313" key="3">
    <source>
        <dbReference type="EMBL" id="POY37012.1"/>
    </source>
</evidence>
<feature type="transmembrane region" description="Helical" evidence="1">
    <location>
        <begin position="349"/>
        <end position="367"/>
    </location>
</feature>
<feature type="domain" description="Heparan-alpha-glucosaminide N-acetyltransferase catalytic" evidence="2">
    <location>
        <begin position="11"/>
        <end position="158"/>
    </location>
</feature>
<dbReference type="PANTHER" id="PTHR31061:SF24">
    <property type="entry name" value="LD22376P"/>
    <property type="match status" value="1"/>
</dbReference>
<dbReference type="AlphaFoldDB" id="A0A2S5A3W4"/>
<keyword evidence="1" id="KW-0472">Membrane</keyword>
<keyword evidence="4" id="KW-1185">Reference proteome</keyword>
<proteinExistence type="predicted"/>
<keyword evidence="1" id="KW-1133">Transmembrane helix</keyword>
<feature type="transmembrane region" description="Helical" evidence="1">
    <location>
        <begin position="200"/>
        <end position="219"/>
    </location>
</feature>
<organism evidence="3 4">
    <name type="scientific">Solitalea longa</name>
    <dbReference type="NCBI Taxonomy" id="2079460"/>
    <lineage>
        <taxon>Bacteria</taxon>
        <taxon>Pseudomonadati</taxon>
        <taxon>Bacteroidota</taxon>
        <taxon>Sphingobacteriia</taxon>
        <taxon>Sphingobacteriales</taxon>
        <taxon>Sphingobacteriaceae</taxon>
        <taxon>Solitalea</taxon>
    </lineage>
</organism>
<feature type="transmembrane region" description="Helical" evidence="1">
    <location>
        <begin position="12"/>
        <end position="35"/>
    </location>
</feature>
<dbReference type="EMBL" id="PQVF01000005">
    <property type="protein sequence ID" value="POY37012.1"/>
    <property type="molecule type" value="Genomic_DNA"/>
</dbReference>
<sequence length="376" mass="42175">MTASTVVAKPRLLSLDFFRGITVAAMILVNNPGSWSHIYPPLEHAHWNGCTPTDLIFPFFLFIVGISIAFALTSQKELEDQSKAIKSISIRALKLFGLGLFLALYPKFDFSTVRILGVLQRIGIVFFISAFIFLKAKPKTIAITAGSLLVIYYILMNFVPVPEIGYPNMEPETNLAAWIDRLILTTDHTWKQSKTWDPEGILSTLPSISTGLFGVLCGIWMKKENDNGKKIAWLFVLGFAGVIAGLIWNFVFPINKSLWTSSFVLYTAGLGSMVFGCCYWLIDVYGYKRFTKPFVAFGLNAITAFFLSAFFVKTLALIQVTNAVGEQENVVTYLYNQFVVPYFSPNNASLIHALVWVLVFTGIMMFMQRKKIIIKV</sequence>
<dbReference type="Proteomes" id="UP000236893">
    <property type="component" value="Unassembled WGS sequence"/>
</dbReference>
<evidence type="ECO:0000313" key="4">
    <source>
        <dbReference type="Proteomes" id="UP000236893"/>
    </source>
</evidence>
<protein>
    <submittedName>
        <fullName evidence="3">DUF5009 domain-containing protein</fullName>
    </submittedName>
</protein>
<accession>A0A2S5A3W4</accession>
<dbReference type="InterPro" id="IPR012429">
    <property type="entry name" value="HGSNAT_cat"/>
</dbReference>
<feature type="transmembrane region" description="Helical" evidence="1">
    <location>
        <begin position="114"/>
        <end position="134"/>
    </location>
</feature>
<dbReference type="OrthoDB" id="9788724at2"/>